<name>A0A976R8H9_9VIRU</name>
<proteinExistence type="predicted"/>
<dbReference type="EMBL" id="OM869523">
    <property type="protein sequence ID" value="UPW40948.1"/>
    <property type="molecule type" value="Genomic_DNA"/>
</dbReference>
<sequence length="111" mass="13169">MIRNKVFTITQGTNDLETIPIITFINKDIEEAICNFEHTIKNLDNKYYYKLILLAEIKNKKLVKNFNIVRRKSPYIQKPLIEVKKQIDRAKNKKTTTEIITELFEGRIINE</sequence>
<evidence type="ECO:0000313" key="1">
    <source>
        <dbReference type="EMBL" id="UPW40948.1"/>
    </source>
</evidence>
<reference evidence="1" key="1">
    <citation type="submission" date="2022-02" db="EMBL/GenBank/DDBJ databases">
        <title>Towards deciphering the DNA virus diversity associated with rodent species in the families Cricetidae and Heteromyidae.</title>
        <authorList>
            <person name="Lund M."/>
            <person name="Larsen B.B."/>
            <person name="Gryseels S."/>
            <person name="Kraberger S."/>
            <person name="Rowsey D.M."/>
            <person name="Steger L."/>
            <person name="Yule K.M."/>
            <person name="Upham N.S."/>
            <person name="Worobey M."/>
            <person name="Van Doorslaer K."/>
            <person name="Varsani A."/>
        </authorList>
    </citation>
    <scope>NUCLEOTIDE SEQUENCE</scope>
    <source>
        <strain evidence="1">UA08Rod_6044</strain>
    </source>
</reference>
<accession>A0A976R8H9</accession>
<protein>
    <submittedName>
        <fullName evidence="1">Uncharacterized protein</fullName>
    </submittedName>
</protein>
<organism evidence="1">
    <name type="scientific">Sigmofec virus UA08Rod_6044</name>
    <dbReference type="NCBI Taxonomy" id="2929448"/>
    <lineage>
        <taxon>Viruses</taxon>
        <taxon>Monodnaviria</taxon>
        <taxon>Sangervirae</taxon>
        <taxon>Phixviricota</taxon>
        <taxon>Malgrandaviricetes</taxon>
        <taxon>Petitvirales</taxon>
        <taxon>Microviridae</taxon>
    </lineage>
</organism>